<dbReference type="Proteomes" id="UP000571084">
    <property type="component" value="Unassembled WGS sequence"/>
</dbReference>
<dbReference type="InterPro" id="IPR041916">
    <property type="entry name" value="Anti_sigma_zinc_sf"/>
</dbReference>
<keyword evidence="4" id="KW-1185">Reference proteome</keyword>
<dbReference type="InterPro" id="IPR027383">
    <property type="entry name" value="Znf_put"/>
</dbReference>
<dbReference type="Pfam" id="PF13490">
    <property type="entry name" value="zf-HC2"/>
    <property type="match status" value="1"/>
</dbReference>
<dbReference type="EMBL" id="JACHHQ010000002">
    <property type="protein sequence ID" value="MBB5199208.1"/>
    <property type="molecule type" value="Genomic_DNA"/>
</dbReference>
<sequence length="269" mass="29859">MMEHAEVLELLPAYVDQEVSVSETIRIARHLNDCVECQRNFAQQSQLSAQLKAPAFRYAAPADLAQRINDALPKDRPTPAKAQVGQWQFWKNFGGKLKSVNRFNMGALLAGLLTLFWSIGMFLSLPSAQDRLTDEIISSHVRSLQVDHLSDVVSTDRHTVKPWFNGRLNFSPPVIDLGLQGYPLIGGRLDYLNGHAAAALIYRRQLHPINLYVWPSNEPAAALVTESRDGYHLAHWVAGGMTYWAISDVASGDLATFAALLKTQINRAG</sequence>
<keyword evidence="1" id="KW-1133">Transmembrane helix</keyword>
<evidence type="ECO:0000256" key="1">
    <source>
        <dbReference type="SAM" id="Phobius"/>
    </source>
</evidence>
<protein>
    <submittedName>
        <fullName evidence="3">Anti-sigma factor RsiW</fullName>
    </submittedName>
</protein>
<accession>A0A840RQE5</accession>
<dbReference type="Gene3D" id="1.10.10.1320">
    <property type="entry name" value="Anti-sigma factor, zinc-finger domain"/>
    <property type="match status" value="1"/>
</dbReference>
<keyword evidence="1" id="KW-0472">Membrane</keyword>
<evidence type="ECO:0000259" key="2">
    <source>
        <dbReference type="Pfam" id="PF13490"/>
    </source>
</evidence>
<gene>
    <name evidence="3" type="ORF">HNR39_001035</name>
</gene>
<feature type="domain" description="Putative zinc-finger" evidence="2">
    <location>
        <begin position="6"/>
        <end position="38"/>
    </location>
</feature>
<organism evidence="3 4">
    <name type="scientific">Glaciimonas immobilis</name>
    <dbReference type="NCBI Taxonomy" id="728004"/>
    <lineage>
        <taxon>Bacteria</taxon>
        <taxon>Pseudomonadati</taxon>
        <taxon>Pseudomonadota</taxon>
        <taxon>Betaproteobacteria</taxon>
        <taxon>Burkholderiales</taxon>
        <taxon>Oxalobacteraceae</taxon>
        <taxon>Glaciimonas</taxon>
    </lineage>
</organism>
<keyword evidence="1" id="KW-0812">Transmembrane</keyword>
<reference evidence="3 4" key="1">
    <citation type="submission" date="2020-08" db="EMBL/GenBank/DDBJ databases">
        <title>Genomic Encyclopedia of Type Strains, Phase IV (KMG-IV): sequencing the most valuable type-strain genomes for metagenomic binning, comparative biology and taxonomic classification.</title>
        <authorList>
            <person name="Goeker M."/>
        </authorList>
    </citation>
    <scope>NUCLEOTIDE SEQUENCE [LARGE SCALE GENOMIC DNA]</scope>
    <source>
        <strain evidence="3 4">DSM 23240</strain>
    </source>
</reference>
<feature type="transmembrane region" description="Helical" evidence="1">
    <location>
        <begin position="106"/>
        <end position="125"/>
    </location>
</feature>
<dbReference type="AlphaFoldDB" id="A0A840RQE5"/>
<dbReference type="RefSeq" id="WP_245182324.1">
    <property type="nucleotide sequence ID" value="NZ_JAAOZT010000006.1"/>
</dbReference>
<comment type="caution">
    <text evidence="3">The sequence shown here is derived from an EMBL/GenBank/DDBJ whole genome shotgun (WGS) entry which is preliminary data.</text>
</comment>
<evidence type="ECO:0000313" key="4">
    <source>
        <dbReference type="Proteomes" id="UP000571084"/>
    </source>
</evidence>
<proteinExistence type="predicted"/>
<evidence type="ECO:0000313" key="3">
    <source>
        <dbReference type="EMBL" id="MBB5199208.1"/>
    </source>
</evidence>
<name>A0A840RQE5_9BURK</name>